<comment type="caution">
    <text evidence="2">The sequence shown here is derived from an EMBL/GenBank/DDBJ whole genome shotgun (WGS) entry which is preliminary data.</text>
</comment>
<reference evidence="2 3" key="1">
    <citation type="journal article" date="2014" name="Int. J. Syst. Evol. Microbiol.">
        <title>Complete genome sequence of Corynebacterium casei LMG S-19264T (=DSM 44701T), isolated from a smear-ripened cheese.</title>
        <authorList>
            <consortium name="US DOE Joint Genome Institute (JGI-PGF)"/>
            <person name="Walter F."/>
            <person name="Albersmeier A."/>
            <person name="Kalinowski J."/>
            <person name="Ruckert C."/>
        </authorList>
    </citation>
    <scope>NUCLEOTIDE SEQUENCE [LARGE SCALE GENOMIC DNA]</scope>
    <source>
        <strain evidence="2 3">NBRC 112785</strain>
    </source>
</reference>
<sequence>MTDVAAANAVPRFAAITLGSNSFNMLVAQSSASEPEVIAKFKQKVRLAQSINPDGNLSPEGMQRGLNCLAWFAKKLESEAVERTAVKVYATAALRQIDNAREFQLKAQSILGLPLEIISGEQEAAIIFQGMTATTPGSGRRLVIDIGGASTEFIVGQEQQMECLLSLDIGCVAANRQLSSDAVVNENSWLLLQQWIADQVGDQLGPINGAAFDHVVGASGIVQSLMEIARNRKLPERIDTQLLQQVKQECLGQPLLKPAITGLQEERKPTLVSGIAILSYLFDALAIDSMTRSGGALREGVLYQAQQLLHATSTNKKP</sequence>
<accession>A0AA37TMD5</accession>
<dbReference type="AlphaFoldDB" id="A0AA37TMD5"/>
<dbReference type="PANTHER" id="PTHR30005:SF0">
    <property type="entry name" value="RETROGRADE REGULATION PROTEIN 2"/>
    <property type="match status" value="1"/>
</dbReference>
<dbReference type="InterPro" id="IPR050273">
    <property type="entry name" value="GppA/Ppx_hydrolase"/>
</dbReference>
<evidence type="ECO:0000313" key="2">
    <source>
        <dbReference type="EMBL" id="GLS82283.1"/>
    </source>
</evidence>
<dbReference type="Gene3D" id="3.30.420.150">
    <property type="entry name" value="Exopolyphosphatase. Domain 2"/>
    <property type="match status" value="1"/>
</dbReference>
<dbReference type="GO" id="GO:0008894">
    <property type="term" value="F:guanosine-5'-triphosphate,3'-diphosphate diphosphatase activity"/>
    <property type="evidence" value="ECO:0007669"/>
    <property type="project" value="TreeGrafter"/>
</dbReference>
<dbReference type="SUPFAM" id="SSF53067">
    <property type="entry name" value="Actin-like ATPase domain"/>
    <property type="match status" value="2"/>
</dbReference>
<dbReference type="InterPro" id="IPR043129">
    <property type="entry name" value="ATPase_NBD"/>
</dbReference>
<proteinExistence type="predicted"/>
<dbReference type="GO" id="GO:0015949">
    <property type="term" value="P:nucleobase-containing small molecule interconversion"/>
    <property type="evidence" value="ECO:0007669"/>
    <property type="project" value="TreeGrafter"/>
</dbReference>
<dbReference type="Proteomes" id="UP001157439">
    <property type="component" value="Unassembled WGS sequence"/>
</dbReference>
<dbReference type="EMBL" id="BSPO01000001">
    <property type="protein sequence ID" value="GLS82283.1"/>
    <property type="molecule type" value="Genomic_DNA"/>
</dbReference>
<evidence type="ECO:0000313" key="3">
    <source>
        <dbReference type="Proteomes" id="UP001157439"/>
    </source>
</evidence>
<organism evidence="2 3">
    <name type="scientific">Paraferrimonas haliotis</name>
    <dbReference type="NCBI Taxonomy" id="2013866"/>
    <lineage>
        <taxon>Bacteria</taxon>
        <taxon>Pseudomonadati</taxon>
        <taxon>Pseudomonadota</taxon>
        <taxon>Gammaproteobacteria</taxon>
        <taxon>Alteromonadales</taxon>
        <taxon>Ferrimonadaceae</taxon>
        <taxon>Paraferrimonas</taxon>
    </lineage>
</organism>
<dbReference type="PANTHER" id="PTHR30005">
    <property type="entry name" value="EXOPOLYPHOSPHATASE"/>
    <property type="match status" value="1"/>
</dbReference>
<gene>
    <name evidence="2" type="primary">gppA</name>
    <name evidence="2" type="ORF">GCM10007894_02600</name>
</gene>
<evidence type="ECO:0000259" key="1">
    <source>
        <dbReference type="Pfam" id="PF02541"/>
    </source>
</evidence>
<feature type="domain" description="Ppx/GppA phosphatase N-terminal" evidence="1">
    <location>
        <begin position="27"/>
        <end position="305"/>
    </location>
</feature>
<name>A0AA37TMD5_9GAMM</name>
<dbReference type="Gene3D" id="3.30.420.40">
    <property type="match status" value="1"/>
</dbReference>
<dbReference type="Pfam" id="PF02541">
    <property type="entry name" value="Ppx-GppA"/>
    <property type="match status" value="1"/>
</dbReference>
<dbReference type="RefSeq" id="WP_095497835.1">
    <property type="nucleotide sequence ID" value="NZ_BSPO01000001.1"/>
</dbReference>
<protein>
    <submittedName>
        <fullName evidence="2">Exopolyphosphatase</fullName>
    </submittedName>
</protein>
<keyword evidence="3" id="KW-1185">Reference proteome</keyword>
<dbReference type="InterPro" id="IPR003695">
    <property type="entry name" value="Ppx_GppA_N"/>
</dbReference>